<evidence type="ECO:0000256" key="1">
    <source>
        <dbReference type="SAM" id="SignalP"/>
    </source>
</evidence>
<dbReference type="SUPFAM" id="SSF50814">
    <property type="entry name" value="Lipocalins"/>
    <property type="match status" value="1"/>
</dbReference>
<organism evidence="2 3">
    <name type="scientific">Loxostege sticticalis</name>
    <name type="common">Beet webworm moth</name>
    <dbReference type="NCBI Taxonomy" id="481309"/>
    <lineage>
        <taxon>Eukaryota</taxon>
        <taxon>Metazoa</taxon>
        <taxon>Ecdysozoa</taxon>
        <taxon>Arthropoda</taxon>
        <taxon>Hexapoda</taxon>
        <taxon>Insecta</taxon>
        <taxon>Pterygota</taxon>
        <taxon>Neoptera</taxon>
        <taxon>Endopterygota</taxon>
        <taxon>Lepidoptera</taxon>
        <taxon>Glossata</taxon>
        <taxon>Ditrysia</taxon>
        <taxon>Pyraloidea</taxon>
        <taxon>Crambidae</taxon>
        <taxon>Pyraustinae</taxon>
        <taxon>Loxostege</taxon>
    </lineage>
</organism>
<reference evidence="2 3" key="1">
    <citation type="submission" date="2024-06" db="EMBL/GenBank/DDBJ databases">
        <title>A chromosome-level genome assembly of beet webworm, Loxostege sticticalis.</title>
        <authorList>
            <person name="Zhang Y."/>
        </authorList>
    </citation>
    <scope>NUCLEOTIDE SEQUENCE [LARGE SCALE GENOMIC DNA]</scope>
    <source>
        <strain evidence="2">AQ028</strain>
        <tissue evidence="2">Male pupae</tissue>
    </source>
</reference>
<feature type="chain" id="PRO_5044802690" evidence="1">
    <location>
        <begin position="18"/>
        <end position="210"/>
    </location>
</feature>
<accession>A0ABD0SHD5</accession>
<protein>
    <submittedName>
        <fullName evidence="2">Uncharacterized protein</fullName>
    </submittedName>
</protein>
<dbReference type="Proteomes" id="UP001549921">
    <property type="component" value="Unassembled WGS sequence"/>
</dbReference>
<comment type="caution">
    <text evidence="2">The sequence shown here is derived from an EMBL/GenBank/DDBJ whole genome shotgun (WGS) entry which is preliminary data.</text>
</comment>
<dbReference type="InterPro" id="IPR012674">
    <property type="entry name" value="Calycin"/>
</dbReference>
<evidence type="ECO:0000313" key="3">
    <source>
        <dbReference type="Proteomes" id="UP001549921"/>
    </source>
</evidence>
<dbReference type="Gene3D" id="2.40.128.20">
    <property type="match status" value="1"/>
</dbReference>
<name>A0ABD0SHD5_LOXSC</name>
<proteinExistence type="predicted"/>
<dbReference type="EMBL" id="JBEDNZ010000021">
    <property type="protein sequence ID" value="KAL0819259.1"/>
    <property type="molecule type" value="Genomic_DNA"/>
</dbReference>
<dbReference type="AlphaFoldDB" id="A0ABD0SHD5"/>
<evidence type="ECO:0000313" key="2">
    <source>
        <dbReference type="EMBL" id="KAL0819259.1"/>
    </source>
</evidence>
<sequence length="210" mass="23977">MAPYITLLLLTLSTIEAHTNNSSCNGFEANFDMKSVIGPWYVVAIIPEKLYPDKPVTCYRVEFSETDEAGLRWLVNKTLDHHQNLTDIKGTIIRQRYHAEHPFDVWSKSVGGAGCFQQVLSLDADNSDITKALTQEAAMQLHILEPEDGTGPYLVQILWGRMISAVIYRKHKGTTQDQLRSIFELMSKLRGPQRLPMICEKYQKEFLNFD</sequence>
<keyword evidence="1" id="KW-0732">Signal</keyword>
<feature type="signal peptide" evidence="1">
    <location>
        <begin position="1"/>
        <end position="17"/>
    </location>
</feature>
<gene>
    <name evidence="2" type="ORF">ABMA28_008499</name>
</gene>